<gene>
    <name evidence="2" type="ORF">AAND1436_LOCUS39798</name>
</gene>
<reference evidence="2" key="1">
    <citation type="submission" date="2021-01" db="EMBL/GenBank/DDBJ databases">
        <authorList>
            <person name="Corre E."/>
            <person name="Pelletier E."/>
            <person name="Niang G."/>
            <person name="Scheremetjew M."/>
            <person name="Finn R."/>
            <person name="Kale V."/>
            <person name="Holt S."/>
            <person name="Cochrane G."/>
            <person name="Meng A."/>
            <person name="Brown T."/>
            <person name="Cohen L."/>
        </authorList>
    </citation>
    <scope>NUCLEOTIDE SEQUENCE</scope>
    <source>
        <strain evidence="2">CCMP2222</strain>
    </source>
</reference>
<evidence type="ECO:0000259" key="1">
    <source>
        <dbReference type="Pfam" id="PF00135"/>
    </source>
</evidence>
<dbReference type="InterPro" id="IPR029058">
    <property type="entry name" value="AB_hydrolase_fold"/>
</dbReference>
<protein>
    <recommendedName>
        <fullName evidence="1">Carboxylesterase type B domain-containing protein</fullName>
    </recommendedName>
</protein>
<accession>A0A7S2N0P8</accession>
<dbReference type="EMBL" id="HBGQ01083192">
    <property type="protein sequence ID" value="CAD9513035.1"/>
    <property type="molecule type" value="Transcribed_RNA"/>
</dbReference>
<dbReference type="InterPro" id="IPR002018">
    <property type="entry name" value="CarbesteraseB"/>
</dbReference>
<dbReference type="Pfam" id="PF00135">
    <property type="entry name" value="COesterase"/>
    <property type="match status" value="1"/>
</dbReference>
<name>A0A7S2N0P8_9DINO</name>
<dbReference type="PANTHER" id="PTHR45570">
    <property type="entry name" value="CARBOXYLIC ESTER HYDROLASE"/>
    <property type="match status" value="1"/>
</dbReference>
<dbReference type="Gene3D" id="3.40.50.1820">
    <property type="entry name" value="alpha/beta hydrolase"/>
    <property type="match status" value="1"/>
</dbReference>
<organism evidence="2">
    <name type="scientific">Alexandrium andersonii</name>
    <dbReference type="NCBI Taxonomy" id="327968"/>
    <lineage>
        <taxon>Eukaryota</taxon>
        <taxon>Sar</taxon>
        <taxon>Alveolata</taxon>
        <taxon>Dinophyceae</taxon>
        <taxon>Gonyaulacales</taxon>
        <taxon>Pyrocystaceae</taxon>
        <taxon>Alexandrium</taxon>
    </lineage>
</organism>
<dbReference type="SUPFAM" id="SSF53474">
    <property type="entry name" value="alpha/beta-Hydrolases"/>
    <property type="match status" value="1"/>
</dbReference>
<dbReference type="AlphaFoldDB" id="A0A7S2N0P8"/>
<evidence type="ECO:0000313" key="2">
    <source>
        <dbReference type="EMBL" id="CAD9513035.1"/>
    </source>
</evidence>
<proteinExistence type="predicted"/>
<feature type="domain" description="Carboxylesterase type B" evidence="1">
    <location>
        <begin position="11"/>
        <end position="312"/>
    </location>
</feature>
<sequence length="340" mass="38823">MWLKTTNQLRTEFMIDKLDCRRKTEFSTMRCLKRMHVQKLWGADWVSEDLSRDLLSPAWFHNLVRVLQFAHTKHHISASDLPGHLGWHNIVDGKTIPAEPRDLIAQGRWNKVPVLITNARNESYGVFPGGETSRIAISMTFDRLIGDEKMVKEVMAEYEDTFSKQGIQLSHDNNMEQLHAMTTDKIWTCDSRSLARDIALSGGDVRLGLFAHAPKYDPVNIRTNAICEQGATCHSSDALYLMPQGRGQGIAGHEGMEEEAAFALRYSDYLLAFASGEETPWKQFTLDEEATTFISAEETRVVPGYRREQCDVLDRYMSKTLPENMQRIQRLALKKQQRSA</sequence>